<name>A0A6A4W6K4_AMPAM</name>
<feature type="compositionally biased region" description="Low complexity" evidence="3">
    <location>
        <begin position="114"/>
        <end position="150"/>
    </location>
</feature>
<dbReference type="SMART" id="SM01407">
    <property type="entry name" value="NAC"/>
    <property type="match status" value="1"/>
</dbReference>
<dbReference type="EMBL" id="VIIS01001223">
    <property type="protein sequence ID" value="KAF0300879.1"/>
    <property type="molecule type" value="Genomic_DNA"/>
</dbReference>
<dbReference type="FunFam" id="2.20.70.30:FF:000001">
    <property type="entry name" value="Transcription factor BTF3 homolog"/>
    <property type="match status" value="1"/>
</dbReference>
<dbReference type="PROSITE" id="PS51151">
    <property type="entry name" value="NAC_AB"/>
    <property type="match status" value="1"/>
</dbReference>
<evidence type="ECO:0000256" key="3">
    <source>
        <dbReference type="SAM" id="MobiDB-lite"/>
    </source>
</evidence>
<organism evidence="5 6">
    <name type="scientific">Amphibalanus amphitrite</name>
    <name type="common">Striped barnacle</name>
    <name type="synonym">Balanus amphitrite</name>
    <dbReference type="NCBI Taxonomy" id="1232801"/>
    <lineage>
        <taxon>Eukaryota</taxon>
        <taxon>Metazoa</taxon>
        <taxon>Ecdysozoa</taxon>
        <taxon>Arthropoda</taxon>
        <taxon>Crustacea</taxon>
        <taxon>Multicrustacea</taxon>
        <taxon>Cirripedia</taxon>
        <taxon>Thoracica</taxon>
        <taxon>Thoracicalcarea</taxon>
        <taxon>Balanomorpha</taxon>
        <taxon>Balanoidea</taxon>
        <taxon>Balanidae</taxon>
        <taxon>Amphibalaninae</taxon>
        <taxon>Amphibalanus</taxon>
    </lineage>
</organism>
<feature type="compositionally biased region" description="Basic residues" evidence="3">
    <location>
        <begin position="20"/>
        <end position="29"/>
    </location>
</feature>
<proteinExistence type="inferred from homology"/>
<accession>A0A6A4W6K4</accession>
<evidence type="ECO:0000256" key="1">
    <source>
        <dbReference type="ARBA" id="ARBA00005296"/>
    </source>
</evidence>
<evidence type="ECO:0000313" key="5">
    <source>
        <dbReference type="EMBL" id="KAF0300879.1"/>
    </source>
</evidence>
<feature type="region of interest" description="Disordered" evidence="3">
    <location>
        <begin position="15"/>
        <end position="35"/>
    </location>
</feature>
<dbReference type="CDD" id="cd22055">
    <property type="entry name" value="NAC_BTF3"/>
    <property type="match status" value="1"/>
</dbReference>
<protein>
    <recommendedName>
        <fullName evidence="2">Transcription factor BTF3</fullName>
    </recommendedName>
</protein>
<dbReference type="Proteomes" id="UP000440578">
    <property type="component" value="Unassembled WGS sequence"/>
</dbReference>
<dbReference type="PANTHER" id="PTHR10351">
    <property type="entry name" value="TRANSCRIPTION FACTOR BTF3 FAMILY MEMBER"/>
    <property type="match status" value="1"/>
</dbReference>
<evidence type="ECO:0000259" key="4">
    <source>
        <dbReference type="PROSITE" id="PS51151"/>
    </source>
</evidence>
<comment type="caution">
    <text evidence="5">The sequence shown here is derived from an EMBL/GenBank/DDBJ whole genome shotgun (WGS) entry which is preliminary data.</text>
</comment>
<feature type="compositionally biased region" description="Acidic residues" evidence="3">
    <location>
        <begin position="94"/>
        <end position="109"/>
    </location>
</feature>
<keyword evidence="6" id="KW-1185">Reference proteome</keyword>
<evidence type="ECO:0000313" key="6">
    <source>
        <dbReference type="Proteomes" id="UP000440578"/>
    </source>
</evidence>
<feature type="region of interest" description="Disordered" evidence="3">
    <location>
        <begin position="83"/>
        <end position="156"/>
    </location>
</feature>
<sequence length="156" mass="16182">MNRDKLAKLSEQVRVGGKGVPRRKRKVVHKTANTDDRKLQNSLKKLPVSNIPGIEEVNMIKDDSSVIHFNNPKVQASLQSNTFAISGGAGGEGAGDDDEEVPDLVENFDEASKAEGPTAPAADEPAAPTPAGDQAADAPAAAASDAAPAADSKKDD</sequence>
<reference evidence="5 6" key="1">
    <citation type="submission" date="2019-07" db="EMBL/GenBank/DDBJ databases">
        <title>Draft genome assembly of a fouling barnacle, Amphibalanus amphitrite (Darwin, 1854): The first reference genome for Thecostraca.</title>
        <authorList>
            <person name="Kim W."/>
        </authorList>
    </citation>
    <scope>NUCLEOTIDE SEQUENCE [LARGE SCALE GENOMIC DNA]</scope>
    <source>
        <strain evidence="5">SNU_AA5</strain>
        <tissue evidence="5">Soma without cirri and trophi</tissue>
    </source>
</reference>
<dbReference type="Pfam" id="PF01849">
    <property type="entry name" value="NAC"/>
    <property type="match status" value="1"/>
</dbReference>
<dbReference type="InterPro" id="IPR002715">
    <property type="entry name" value="Nas_poly-pep-assoc_cplx_dom"/>
</dbReference>
<comment type="similarity">
    <text evidence="1 2">Belongs to the NAC-beta family.</text>
</comment>
<dbReference type="AlphaFoldDB" id="A0A6A4W6K4"/>
<feature type="domain" description="NAC-A/B" evidence="4">
    <location>
        <begin position="33"/>
        <end position="98"/>
    </location>
</feature>
<dbReference type="OrthoDB" id="8033832at2759"/>
<dbReference type="Gene3D" id="2.20.70.30">
    <property type="entry name" value="Nascent polypeptide-associated complex domain"/>
    <property type="match status" value="1"/>
</dbReference>
<dbReference type="InterPro" id="IPR038187">
    <property type="entry name" value="NAC_A/B_dom_sf"/>
</dbReference>
<evidence type="ECO:0000256" key="2">
    <source>
        <dbReference type="RuleBase" id="RU361272"/>
    </source>
</evidence>
<dbReference type="InterPro" id="IPR039370">
    <property type="entry name" value="BTF3"/>
</dbReference>
<gene>
    <name evidence="5" type="primary">btf3l4</name>
    <name evidence="5" type="ORF">FJT64_026705</name>
</gene>